<dbReference type="NCBIfam" id="TIGR04269">
    <property type="entry name" value="SAM_SPASM_FxsB"/>
    <property type="match status" value="1"/>
</dbReference>
<evidence type="ECO:0000259" key="5">
    <source>
        <dbReference type="Pfam" id="PF04055"/>
    </source>
</evidence>
<evidence type="ECO:0000313" key="6">
    <source>
        <dbReference type="EMBL" id="TYC17746.1"/>
    </source>
</evidence>
<evidence type="ECO:0000256" key="3">
    <source>
        <dbReference type="ARBA" id="ARBA00023004"/>
    </source>
</evidence>
<dbReference type="GO" id="GO:0046872">
    <property type="term" value="F:metal ion binding"/>
    <property type="evidence" value="ECO:0007669"/>
    <property type="project" value="UniProtKB-KW"/>
</dbReference>
<dbReference type="OrthoDB" id="9782387at2"/>
<accession>A0A5D0UIW2</accession>
<evidence type="ECO:0000256" key="1">
    <source>
        <dbReference type="ARBA" id="ARBA00022691"/>
    </source>
</evidence>
<name>A0A5D0UIW2_9ACTN</name>
<evidence type="ECO:0000313" key="7">
    <source>
        <dbReference type="Proteomes" id="UP000322634"/>
    </source>
</evidence>
<dbReference type="InterPro" id="IPR013785">
    <property type="entry name" value="Aldolase_TIM"/>
</dbReference>
<dbReference type="SFLD" id="SFLDS00029">
    <property type="entry name" value="Radical_SAM"/>
    <property type="match status" value="1"/>
</dbReference>
<keyword evidence="1" id="KW-0949">S-adenosyl-L-methionine</keyword>
<dbReference type="InterPro" id="IPR023867">
    <property type="entry name" value="Sulphatase_maturase_rSAM"/>
</dbReference>
<dbReference type="SFLD" id="SFLDG01072">
    <property type="entry name" value="dehydrogenase_like"/>
    <property type="match status" value="1"/>
</dbReference>
<comment type="caution">
    <text evidence="6">The sequence shown here is derived from an EMBL/GenBank/DDBJ whole genome shotgun (WGS) entry which is preliminary data.</text>
</comment>
<dbReference type="InterPro" id="IPR007197">
    <property type="entry name" value="rSAM"/>
</dbReference>
<dbReference type="Gene3D" id="3.20.20.70">
    <property type="entry name" value="Aldolase class I"/>
    <property type="match status" value="1"/>
</dbReference>
<dbReference type="PANTHER" id="PTHR43273:SF8">
    <property type="entry name" value="RADICAL SAM DOMAIN PROTEIN"/>
    <property type="match status" value="1"/>
</dbReference>
<feature type="domain" description="Radical SAM core" evidence="5">
    <location>
        <begin position="35"/>
        <end position="180"/>
    </location>
</feature>
<dbReference type="EMBL" id="VSFF01000002">
    <property type="protein sequence ID" value="TYC17746.1"/>
    <property type="molecule type" value="Genomic_DNA"/>
</dbReference>
<dbReference type="AlphaFoldDB" id="A0A5D0UIW2"/>
<evidence type="ECO:0000256" key="4">
    <source>
        <dbReference type="ARBA" id="ARBA00023014"/>
    </source>
</evidence>
<keyword evidence="4" id="KW-0411">Iron-sulfur</keyword>
<proteinExistence type="predicted"/>
<dbReference type="InterPro" id="IPR026335">
    <property type="entry name" value="rSAM_SPASM_FxsB"/>
</dbReference>
<dbReference type="Pfam" id="PF04055">
    <property type="entry name" value="Radical_SAM"/>
    <property type="match status" value="1"/>
</dbReference>
<keyword evidence="2" id="KW-0479">Metal-binding</keyword>
<organism evidence="6 7">
    <name type="scientific">Actinomadura syzygii</name>
    <dbReference type="NCBI Taxonomy" id="1427538"/>
    <lineage>
        <taxon>Bacteria</taxon>
        <taxon>Bacillati</taxon>
        <taxon>Actinomycetota</taxon>
        <taxon>Actinomycetes</taxon>
        <taxon>Streptosporangiales</taxon>
        <taxon>Thermomonosporaceae</taxon>
        <taxon>Actinomadura</taxon>
    </lineage>
</organism>
<dbReference type="SUPFAM" id="SSF102114">
    <property type="entry name" value="Radical SAM enzymes"/>
    <property type="match status" value="1"/>
</dbReference>
<keyword evidence="3" id="KW-0408">Iron</keyword>
<dbReference type="GO" id="GO:0051536">
    <property type="term" value="F:iron-sulfur cluster binding"/>
    <property type="evidence" value="ECO:0007669"/>
    <property type="project" value="UniProtKB-KW"/>
</dbReference>
<dbReference type="PANTHER" id="PTHR43273">
    <property type="entry name" value="ANAEROBIC SULFATASE-MATURATING ENZYME HOMOLOG ASLB-RELATED"/>
    <property type="match status" value="1"/>
</dbReference>
<gene>
    <name evidence="6" type="ORF">FXF65_05005</name>
</gene>
<dbReference type="GO" id="GO:0016491">
    <property type="term" value="F:oxidoreductase activity"/>
    <property type="evidence" value="ECO:0007669"/>
    <property type="project" value="InterPro"/>
</dbReference>
<dbReference type="Proteomes" id="UP000322634">
    <property type="component" value="Unassembled WGS sequence"/>
</dbReference>
<sequence>MGFGAAGEWPENGLDVAGLAAFGWRPVPFREFVLKISSRCDLACAHCYVYEAADQSWRSQPVRMETGTLRRTAARIARHVERHRLPEVDVVLHGGEPLLAGAEFIDFALREIRSVVPCAVRVGVQTNGTLLTEQTLALLAAHDVGVSVSVDGDRAGHDRRRRYADGRGSHAAVTRGLDRLAGDFRHLYRGLVCTVDLANDPVAVYEALLESRPPRVNFLLPHGTWSVPPPGLDPGGPGAPYADWLIAVFDRWYGSAVRETGVRLFEEIMNLVLGGQSRSESVGLSPVALVVVDTDGSIQQVDTLKSAFAGAPRTGFTVDRHDFDDVLGHPGVVARQIGRSALCAECSGCRVRHICGGGNYTHRYRAGRGFRNPSVYCRDLMKTIDHVAGRMRADLLPAGAVVRG</sequence>
<dbReference type="SFLD" id="SFLDG01386">
    <property type="entry name" value="main_SPASM_domain-containing"/>
    <property type="match status" value="1"/>
</dbReference>
<dbReference type="InterPro" id="IPR058240">
    <property type="entry name" value="rSAM_sf"/>
</dbReference>
<protein>
    <submittedName>
        <fullName evidence="6">FxsB family radical SAM/SPASM domain protein</fullName>
    </submittedName>
</protein>
<dbReference type="CDD" id="cd01335">
    <property type="entry name" value="Radical_SAM"/>
    <property type="match status" value="1"/>
</dbReference>
<reference evidence="6 7" key="1">
    <citation type="submission" date="2019-08" db="EMBL/GenBank/DDBJ databases">
        <title>Actinomadura sp. nov. CYP1-5 isolated from mountain soil.</title>
        <authorList>
            <person name="Songsumanus A."/>
            <person name="Kuncharoen N."/>
            <person name="Kudo T."/>
            <person name="Yuki M."/>
            <person name="Igarashi Y."/>
            <person name="Tanasupawat S."/>
        </authorList>
    </citation>
    <scope>NUCLEOTIDE SEQUENCE [LARGE SCALE GENOMIC DNA]</scope>
    <source>
        <strain evidence="6 7">GKU157</strain>
    </source>
</reference>
<evidence type="ECO:0000256" key="2">
    <source>
        <dbReference type="ARBA" id="ARBA00022723"/>
    </source>
</evidence>
<keyword evidence="7" id="KW-1185">Reference proteome</keyword>
<dbReference type="SFLD" id="SFLDG01067">
    <property type="entry name" value="SPASM/twitch_domain_containing"/>
    <property type="match status" value="1"/>
</dbReference>